<dbReference type="EMBL" id="WNYA01000001">
    <property type="protein sequence ID" value="KAG8595291.1"/>
    <property type="molecule type" value="Genomic_DNA"/>
</dbReference>
<comment type="caution">
    <text evidence="2">The sequence shown here is derived from an EMBL/GenBank/DDBJ whole genome shotgun (WGS) entry which is preliminary data.</text>
</comment>
<protein>
    <recommendedName>
        <fullName evidence="4">Coiled-coil domain-containing protein 171</fullName>
    </recommendedName>
</protein>
<feature type="coiled-coil region" evidence="1">
    <location>
        <begin position="26"/>
        <end position="85"/>
    </location>
</feature>
<evidence type="ECO:0000313" key="3">
    <source>
        <dbReference type="Proteomes" id="UP000824782"/>
    </source>
</evidence>
<organism evidence="2 3">
    <name type="scientific">Engystomops pustulosus</name>
    <name type="common">Tungara frog</name>
    <name type="synonym">Physalaemus pustulosus</name>
    <dbReference type="NCBI Taxonomy" id="76066"/>
    <lineage>
        <taxon>Eukaryota</taxon>
        <taxon>Metazoa</taxon>
        <taxon>Chordata</taxon>
        <taxon>Craniata</taxon>
        <taxon>Vertebrata</taxon>
        <taxon>Euteleostomi</taxon>
        <taxon>Amphibia</taxon>
        <taxon>Batrachia</taxon>
        <taxon>Anura</taxon>
        <taxon>Neobatrachia</taxon>
        <taxon>Hyloidea</taxon>
        <taxon>Leptodactylidae</taxon>
        <taxon>Leiuperinae</taxon>
        <taxon>Engystomops</taxon>
    </lineage>
</organism>
<accession>A0AAV7DF63</accession>
<dbReference type="PANTHER" id="PTHR47899:SF1">
    <property type="entry name" value="COILED-COIL DOMAIN-CONTAINING PROTEIN 171"/>
    <property type="match status" value="1"/>
</dbReference>
<name>A0AAV7DF63_ENGPU</name>
<evidence type="ECO:0008006" key="4">
    <source>
        <dbReference type="Google" id="ProtNLM"/>
    </source>
</evidence>
<dbReference type="AlphaFoldDB" id="A0AAV7DF63"/>
<dbReference type="InterPro" id="IPR038820">
    <property type="entry name" value="CCDC171"/>
</dbReference>
<dbReference type="Proteomes" id="UP000824782">
    <property type="component" value="Unassembled WGS sequence"/>
</dbReference>
<feature type="coiled-coil region" evidence="1">
    <location>
        <begin position="1048"/>
        <end position="1082"/>
    </location>
</feature>
<sequence>MDKMTFISQNHTAANEVKRSVPFKHEKEKLDEIAELRYKLTKAKNETVELVAKHNEELSSCESQLAKLRSEVEKGEAVRQSLEYELAVARKQCSMERIALQEEKENAFVKQELFKAQIDELQQKMLSIEANFQSTQFGWQEAQKKLESNIKDQDIEIENLKKEQEILVSEKTSLESCMQKQNKNILELHHKLSELDIEKNSHLDTVRRQKSEIAFGLEREDRLKQELEATNQRVKRLEFSVEAERAAHLESKFNSEIIQLRIRDLEASLQVEKASQAQSTSDLDLVKSEFREVEKAYNREKATAEELEDKLHKLEKEYSYMVNEFKAEIEKQNHIIADLSVKLRTSEESLAVMEQKLEKSEKQQLSLEETYRSCVRELQTLEESFGISSHRISGTYNDKDKAAGPAALEALRHTLTDYQNKLESMSNELEKKKLVCAGMKEELESSKQMINVLRKNLENIRSEQVVSEKEIHSLSAACAERESQIGLLQTELAKAHDTWEKEKRRALDSERDNQRITQTFQKDAEEKLHFLHGLYQRLVAGCVLLKEPESMMGNFSWPEICVILQENVDALISDLQQANEKNKTDVLRDLQKKHEDSLDKLAQQMKDQQNAWQKKTRDLEQHYSVIFGEINSRAQKYQRIAEKSKDKISIYEKTKDQMALENVRIKNLLITSEKDHKCLLAACALMMGTLYPLYNRACTLAAQRNFLQHQMNMYEEVQGEIRNLVQALSDSEIKRSGHTMTSSKQSRCMKLVFRRGVLAVLAANRLQQLGRSSRALFTWMETTHKGPGLIVCPGGVQNCKELRPQNETMRCEEAWKWITSSDLLTAIISSMSDLLEVLNQKDPDSKSQKHFLDMTRNCFSKLMSKLNVASEARCVELQRYPISREPDSLVHRISFQTSHTDLTHTTPIVKCLKVLKKQILAFTQRLHTTEVERRSLRRELSVIKQKISEISRDSGGTEKPNTQDQQFQQSNLVPYEKFSTVFDELNSALLREQEAQILLNEQSQQLLELNYKIELHSQEEAEKDQTLSEAVKSFSETKMELRRKDQSFRQQNRLLMQLEQDKHRLEESISSAENALRTAAREKEVLTNYMKSVAATVQKMRDQTSLSRVVTSRQDVTFQLPNLSPKMFETEDFTGGSDFTVCQSMIKGFLDIYQIARTKAAALEREIVFHKKHITALKSELQTACLRETKSLSLAKLDASALPSSGFLQLQAEPDFSQSYMNFSHVNSRTFQPIDFSSASDLTSATMQELPAKT</sequence>
<dbReference type="PANTHER" id="PTHR47899">
    <property type="entry name" value="COILED-COIL DOMAIN-CONTAINING PROTEIN 171"/>
    <property type="match status" value="1"/>
</dbReference>
<gene>
    <name evidence="2" type="ORF">GDO81_001481</name>
</gene>
<feature type="coiled-coil region" evidence="1">
    <location>
        <begin position="408"/>
        <end position="463"/>
    </location>
</feature>
<keyword evidence="3" id="KW-1185">Reference proteome</keyword>
<feature type="coiled-coil region" evidence="1">
    <location>
        <begin position="111"/>
        <end position="240"/>
    </location>
</feature>
<feature type="coiled-coil region" evidence="1">
    <location>
        <begin position="290"/>
        <end position="370"/>
    </location>
</feature>
<reference evidence="2" key="1">
    <citation type="thesis" date="2020" institute="ProQuest LLC" country="789 East Eisenhower Parkway, Ann Arbor, MI, USA">
        <title>Comparative Genomics and Chromosome Evolution.</title>
        <authorList>
            <person name="Mudd A.B."/>
        </authorList>
    </citation>
    <scope>NUCLEOTIDE SEQUENCE</scope>
    <source>
        <strain evidence="2">237g6f4</strain>
        <tissue evidence="2">Blood</tissue>
    </source>
</reference>
<evidence type="ECO:0000256" key="1">
    <source>
        <dbReference type="SAM" id="Coils"/>
    </source>
</evidence>
<proteinExistence type="predicted"/>
<keyword evidence="1" id="KW-0175">Coiled coil</keyword>
<evidence type="ECO:0000313" key="2">
    <source>
        <dbReference type="EMBL" id="KAG8595291.1"/>
    </source>
</evidence>
<feature type="coiled-coil region" evidence="1">
    <location>
        <begin position="561"/>
        <end position="611"/>
    </location>
</feature>